<sequence>MLNSTSQPRSKALPLQGKQIDFVDECPENNEFDMHICAENPSLVLSTAMLGKTITPSISSPGFSTRFQHSCSVFAKLPGQVRHVQQEEEFQELLY</sequence>
<dbReference type="Proteomes" id="UP000887013">
    <property type="component" value="Unassembled WGS sequence"/>
</dbReference>
<evidence type="ECO:0000313" key="2">
    <source>
        <dbReference type="Proteomes" id="UP000887013"/>
    </source>
</evidence>
<reference evidence="1" key="1">
    <citation type="submission" date="2020-08" db="EMBL/GenBank/DDBJ databases">
        <title>Multicomponent nature underlies the extraordinary mechanical properties of spider dragline silk.</title>
        <authorList>
            <person name="Kono N."/>
            <person name="Nakamura H."/>
            <person name="Mori M."/>
            <person name="Yoshida Y."/>
            <person name="Ohtoshi R."/>
            <person name="Malay A.D."/>
            <person name="Moran D.A.P."/>
            <person name="Tomita M."/>
            <person name="Numata K."/>
            <person name="Arakawa K."/>
        </authorList>
    </citation>
    <scope>NUCLEOTIDE SEQUENCE</scope>
</reference>
<proteinExistence type="predicted"/>
<gene>
    <name evidence="1" type="ORF">NPIL_168651</name>
</gene>
<organism evidence="1 2">
    <name type="scientific">Nephila pilipes</name>
    <name type="common">Giant wood spider</name>
    <name type="synonym">Nephila maculata</name>
    <dbReference type="NCBI Taxonomy" id="299642"/>
    <lineage>
        <taxon>Eukaryota</taxon>
        <taxon>Metazoa</taxon>
        <taxon>Ecdysozoa</taxon>
        <taxon>Arthropoda</taxon>
        <taxon>Chelicerata</taxon>
        <taxon>Arachnida</taxon>
        <taxon>Araneae</taxon>
        <taxon>Araneomorphae</taxon>
        <taxon>Entelegynae</taxon>
        <taxon>Araneoidea</taxon>
        <taxon>Nephilidae</taxon>
        <taxon>Nephila</taxon>
    </lineage>
</organism>
<evidence type="ECO:0000313" key="1">
    <source>
        <dbReference type="EMBL" id="GFT32401.1"/>
    </source>
</evidence>
<dbReference type="EMBL" id="BMAW01013163">
    <property type="protein sequence ID" value="GFT32401.1"/>
    <property type="molecule type" value="Genomic_DNA"/>
</dbReference>
<name>A0A8X6NUG2_NEPPI</name>
<comment type="caution">
    <text evidence="1">The sequence shown here is derived from an EMBL/GenBank/DDBJ whole genome shotgun (WGS) entry which is preliminary data.</text>
</comment>
<protein>
    <submittedName>
        <fullName evidence="1">Uncharacterized protein</fullName>
    </submittedName>
</protein>
<accession>A0A8X6NUG2</accession>
<dbReference type="AlphaFoldDB" id="A0A8X6NUG2"/>
<keyword evidence="2" id="KW-1185">Reference proteome</keyword>